<evidence type="ECO:0000313" key="2">
    <source>
        <dbReference type="EMBL" id="SDO02114.1"/>
    </source>
</evidence>
<evidence type="ECO:0000256" key="1">
    <source>
        <dbReference type="SAM" id="SignalP"/>
    </source>
</evidence>
<dbReference type="RefSeq" id="WP_091853167.1">
    <property type="nucleotide sequence ID" value="NZ_FNIW01000007.1"/>
</dbReference>
<name>A0A1H0G5K2_9BACT</name>
<dbReference type="AlphaFoldDB" id="A0A1H0G5K2"/>
<feature type="signal peptide" evidence="1">
    <location>
        <begin position="1"/>
        <end position="21"/>
    </location>
</feature>
<evidence type="ECO:0000313" key="3">
    <source>
        <dbReference type="Proteomes" id="UP000199134"/>
    </source>
</evidence>
<dbReference type="EMBL" id="FNIW01000007">
    <property type="protein sequence ID" value="SDO02114.1"/>
    <property type="molecule type" value="Genomic_DNA"/>
</dbReference>
<organism evidence="2 3">
    <name type="scientific">Prevotella communis</name>
    <dbReference type="NCBI Taxonomy" id="2913614"/>
    <lineage>
        <taxon>Bacteria</taxon>
        <taxon>Pseudomonadati</taxon>
        <taxon>Bacteroidota</taxon>
        <taxon>Bacteroidia</taxon>
        <taxon>Bacteroidales</taxon>
        <taxon>Prevotellaceae</taxon>
        <taxon>Prevotella</taxon>
    </lineage>
</organism>
<accession>A0A1H0G5K2</accession>
<keyword evidence="1" id="KW-0732">Signal</keyword>
<reference evidence="3" key="1">
    <citation type="submission" date="2016-10" db="EMBL/GenBank/DDBJ databases">
        <authorList>
            <person name="de Groot N.N."/>
        </authorList>
    </citation>
    <scope>NUCLEOTIDE SEQUENCE [LARGE SCALE GENOMIC DNA]</scope>
    <source>
        <strain evidence="3">BP1-145</strain>
    </source>
</reference>
<sequence>MMKKEFVIILLSISFFTSVKAQDVDISNFLGVWYAENSESSPRAMKISQEDGKIKVHIKNFVKGEAVLRGNRLEMCVTNEVNYGKYWIGSWGGWYDEDHEWVPYESGHILVANSNGSHGTNGKVSGYYDKTEGRLAKANKEISKMSVHIKYSNEGTLELYWICHSDYYINDHALFYQGSASNMYNREPLIFTNW</sequence>
<evidence type="ECO:0008006" key="4">
    <source>
        <dbReference type="Google" id="ProtNLM"/>
    </source>
</evidence>
<dbReference type="Proteomes" id="UP000199134">
    <property type="component" value="Unassembled WGS sequence"/>
</dbReference>
<gene>
    <name evidence="2" type="ORF">SAMN04487900_107122</name>
</gene>
<proteinExistence type="predicted"/>
<feature type="chain" id="PRO_5011455956" description="Lipocalin-like domain-containing protein" evidence="1">
    <location>
        <begin position="22"/>
        <end position="194"/>
    </location>
</feature>
<protein>
    <recommendedName>
        <fullName evidence="4">Lipocalin-like domain-containing protein</fullName>
    </recommendedName>
</protein>
<comment type="caution">
    <text evidence="2">The sequence shown here is derived from an EMBL/GenBank/DDBJ whole genome shotgun (WGS) entry which is preliminary data.</text>
</comment>